<feature type="region of interest" description="Disordered" evidence="1">
    <location>
        <begin position="896"/>
        <end position="936"/>
    </location>
</feature>
<evidence type="ECO:0000313" key="4">
    <source>
        <dbReference type="RefSeq" id="XP_041419497.1"/>
    </source>
</evidence>
<proteinExistence type="predicted"/>
<dbReference type="PANTHER" id="PTHR39229">
    <property type="entry name" value="MCG1037962"/>
    <property type="match status" value="1"/>
</dbReference>
<feature type="domain" description="RAD51 interacting motif" evidence="2">
    <location>
        <begin position="976"/>
        <end position="1010"/>
    </location>
</feature>
<dbReference type="InterPro" id="IPR031419">
    <property type="entry name" value="RAD51_interact"/>
</dbReference>
<dbReference type="OrthoDB" id="9934401at2759"/>
<dbReference type="Proteomes" id="UP000186698">
    <property type="component" value="Chromosome 5L"/>
</dbReference>
<dbReference type="CTD" id="121393844"/>
<evidence type="ECO:0000256" key="1">
    <source>
        <dbReference type="SAM" id="MobiDB-lite"/>
    </source>
</evidence>
<accession>A0A8J1KQ93</accession>
<reference evidence="4" key="1">
    <citation type="submission" date="2025-08" db="UniProtKB">
        <authorList>
            <consortium name="RefSeq"/>
        </authorList>
    </citation>
    <scope>IDENTIFICATION</scope>
    <source>
        <strain evidence="4">J_2021</strain>
        <tissue evidence="4">Erythrocytes</tissue>
    </source>
</reference>
<gene>
    <name evidence="4" type="primary">LOC121393844</name>
</gene>
<protein>
    <submittedName>
        <fullName evidence="4">RAD51-associated protein 2-like</fullName>
    </submittedName>
</protein>
<feature type="compositionally biased region" description="Polar residues" evidence="1">
    <location>
        <begin position="896"/>
        <end position="909"/>
    </location>
</feature>
<keyword evidence="3" id="KW-1185">Reference proteome</keyword>
<sequence>MHRKDMNSAYNTGQGTFIPKEEFKKVPLNNASVPEYLYDFKDPLSRKEQSCSKSKVQHKGKICHLENLQRSILHTTNNAVSHDDCDYESVTVSLLQMDQNTDNLCSDSKYFQALNKDIYLRSQFRSTGVSTNEWFISKPDSMVQNDKISSGLLSSKDILSSNNFNIDTEHTLKMFNLAPKHIYGTYVNHKRNENSQGHNSTERTANNIGSNLCSLFANYCESKDKIDHYISSRMQNLSNLKRKLPINISECRQKTAKIHLCICRDINVSRTRKGCSLMHRERNYGRNERRAYFKTPYNKAGGFPLIAACQDEDQNGSLHSSKSFWPIKNACYKENPVAISATASRIQEKFNENSQPSKMCLITGQAIGNNDSAEKRSPYLTIDTSRNITRNHFVYDTTRYYFHGEEQCRQQDSSALFISYRDVDGKRFELLVTPDLILKCMNYIKKSEVKNKESISFVTDENSDHHCIRNTFSSIQKYSPKCNDLQKNYFALLCTDIKSLLFCLYETSVESFLTTDKTFSAQLNNTRQLAEQHFASDVVYTILALNGSTKNGCSLRRNFPSTSEVGFLRENIEQCLKYPFKNLGITLEETEEASSSCTKTSNSSACNADTIYRTIIRTQAPDVFEIGRNRENLKQNMFDEHMIPNSIEFNESLNNNLRLTDHFPYSNNISLILKYRNNLDQTERMSSAIGSKPFGQKSLNYTKGINISNKEGLDVPGEVSDDETAVHLVTEIEKSPLFNDTTGKLHEISLYENDPLKANLSKLSYSVLDNIEKDVSVYKSIPDFVKERVHEKHKLYDVQHNKILAESSSQDGTYCLQDSENITDEITSDDKVLFSVSEKWNEKFERKAQFDLVLEELSLFHKISEEQKHSCETELKLKLECSNCPFTKTSEIKSTKYTGNSNTVNSHGQALSKKVHDSKGQNQPHGRDLPCPNLSTSSAEEESLKVIKDVRTAFSCSPTSVSCEHRQEHVSTEIAFSNGIGRLTPLKTRTGPLRIGLSKKARIQQLHPYLQ</sequence>
<name>A0A8J1KQ93_XENLA</name>
<dbReference type="PANTHER" id="PTHR39229:SF1">
    <property type="entry name" value="RAD51-ASSOCIATED PROTEIN 2"/>
    <property type="match status" value="1"/>
</dbReference>
<dbReference type="AlphaFoldDB" id="A0A8J1KQ93"/>
<dbReference type="InterPro" id="IPR053355">
    <property type="entry name" value="RAD51-associated"/>
</dbReference>
<dbReference type="Pfam" id="PF15696">
    <property type="entry name" value="RAD51_interact"/>
    <property type="match status" value="1"/>
</dbReference>
<evidence type="ECO:0000313" key="3">
    <source>
        <dbReference type="Proteomes" id="UP000186698"/>
    </source>
</evidence>
<dbReference type="KEGG" id="xla:121393844"/>
<dbReference type="GO" id="GO:0032991">
    <property type="term" value="C:protein-containing complex"/>
    <property type="evidence" value="ECO:0007669"/>
    <property type="project" value="TreeGrafter"/>
</dbReference>
<evidence type="ECO:0000259" key="2">
    <source>
        <dbReference type="Pfam" id="PF15696"/>
    </source>
</evidence>
<organism evidence="3 4">
    <name type="scientific">Xenopus laevis</name>
    <name type="common">African clawed frog</name>
    <dbReference type="NCBI Taxonomy" id="8355"/>
    <lineage>
        <taxon>Eukaryota</taxon>
        <taxon>Metazoa</taxon>
        <taxon>Chordata</taxon>
        <taxon>Craniata</taxon>
        <taxon>Vertebrata</taxon>
        <taxon>Euteleostomi</taxon>
        <taxon>Amphibia</taxon>
        <taxon>Batrachia</taxon>
        <taxon>Anura</taxon>
        <taxon>Pipoidea</taxon>
        <taxon>Pipidae</taxon>
        <taxon>Xenopodinae</taxon>
        <taxon>Xenopus</taxon>
        <taxon>Xenopus</taxon>
    </lineage>
</organism>
<dbReference type="RefSeq" id="XP_041419497.1">
    <property type="nucleotide sequence ID" value="XM_041563563.1"/>
</dbReference>
<dbReference type="GeneID" id="121393844"/>